<dbReference type="Proteomes" id="UP000314294">
    <property type="component" value="Unassembled WGS sequence"/>
</dbReference>
<dbReference type="EMBL" id="SRLO01023354">
    <property type="protein sequence ID" value="TNN22269.1"/>
    <property type="molecule type" value="Genomic_DNA"/>
</dbReference>
<feature type="compositionally biased region" description="Low complexity" evidence="1">
    <location>
        <begin position="35"/>
        <end position="49"/>
    </location>
</feature>
<feature type="compositionally biased region" description="Low complexity" evidence="1">
    <location>
        <begin position="76"/>
        <end position="88"/>
    </location>
</feature>
<protein>
    <submittedName>
        <fullName evidence="3">Uncharacterized protein</fullName>
    </submittedName>
</protein>
<reference evidence="3 4" key="1">
    <citation type="submission" date="2019-03" db="EMBL/GenBank/DDBJ databases">
        <title>First draft genome of Liparis tanakae, snailfish: a comprehensive survey of snailfish specific genes.</title>
        <authorList>
            <person name="Kim W."/>
            <person name="Song I."/>
            <person name="Jeong J.-H."/>
            <person name="Kim D."/>
            <person name="Kim S."/>
            <person name="Ryu S."/>
            <person name="Song J.Y."/>
            <person name="Lee S.K."/>
        </authorList>
    </citation>
    <scope>NUCLEOTIDE SEQUENCE [LARGE SCALE GENOMIC DNA]</scope>
    <source>
        <tissue evidence="3">Muscle</tissue>
    </source>
</reference>
<evidence type="ECO:0000313" key="3">
    <source>
        <dbReference type="EMBL" id="TNN22269.1"/>
    </source>
</evidence>
<dbReference type="AlphaFoldDB" id="A0A4Z2E0L2"/>
<keyword evidence="2" id="KW-0812">Transmembrane</keyword>
<evidence type="ECO:0000256" key="1">
    <source>
        <dbReference type="SAM" id="MobiDB-lite"/>
    </source>
</evidence>
<proteinExistence type="predicted"/>
<feature type="transmembrane region" description="Helical" evidence="2">
    <location>
        <begin position="121"/>
        <end position="142"/>
    </location>
</feature>
<comment type="caution">
    <text evidence="3">The sequence shown here is derived from an EMBL/GenBank/DDBJ whole genome shotgun (WGS) entry which is preliminary data.</text>
</comment>
<accession>A0A4Z2E0L2</accession>
<name>A0A4Z2E0L2_9TELE</name>
<feature type="compositionally biased region" description="Low complexity" evidence="1">
    <location>
        <begin position="99"/>
        <end position="112"/>
    </location>
</feature>
<evidence type="ECO:0000313" key="4">
    <source>
        <dbReference type="Proteomes" id="UP000314294"/>
    </source>
</evidence>
<keyword evidence="2" id="KW-1133">Transmembrane helix</keyword>
<feature type="region of interest" description="Disordered" evidence="1">
    <location>
        <begin position="1"/>
        <end position="112"/>
    </location>
</feature>
<gene>
    <name evidence="3" type="ORF">EYF80_067617</name>
</gene>
<sequence>MAGFSLPGPSLTKARPPLAPAPRTRGCKRTQDDSNPPGIRRPNNPGPANKLRAVGDVLHLTPNIAPGLSRGGPSHTTARPPVAPAPRTRGGKRTQDDSNPPGIRRPNNPGPANKLRAVGDVLHVVSLYLYLCSVIIGLSLYIPVKGINAVC</sequence>
<evidence type="ECO:0000256" key="2">
    <source>
        <dbReference type="SAM" id="Phobius"/>
    </source>
</evidence>
<keyword evidence="4" id="KW-1185">Reference proteome</keyword>
<keyword evidence="2" id="KW-0472">Membrane</keyword>
<organism evidence="3 4">
    <name type="scientific">Liparis tanakae</name>
    <name type="common">Tanaka's snailfish</name>
    <dbReference type="NCBI Taxonomy" id="230148"/>
    <lineage>
        <taxon>Eukaryota</taxon>
        <taxon>Metazoa</taxon>
        <taxon>Chordata</taxon>
        <taxon>Craniata</taxon>
        <taxon>Vertebrata</taxon>
        <taxon>Euteleostomi</taxon>
        <taxon>Actinopterygii</taxon>
        <taxon>Neopterygii</taxon>
        <taxon>Teleostei</taxon>
        <taxon>Neoteleostei</taxon>
        <taxon>Acanthomorphata</taxon>
        <taxon>Eupercaria</taxon>
        <taxon>Perciformes</taxon>
        <taxon>Cottioidei</taxon>
        <taxon>Cottales</taxon>
        <taxon>Liparidae</taxon>
        <taxon>Liparis</taxon>
    </lineage>
</organism>